<comment type="caution">
    <text evidence="1">The sequence shown here is derived from an EMBL/GenBank/DDBJ whole genome shotgun (WGS) entry which is preliminary data.</text>
</comment>
<dbReference type="RefSeq" id="WP_180286883.1">
    <property type="nucleotide sequence ID" value="NZ_JABFDB010000056.1"/>
</dbReference>
<dbReference type="EMBL" id="JABFDB010000056">
    <property type="protein sequence ID" value="NYZ25109.1"/>
    <property type="molecule type" value="Genomic_DNA"/>
</dbReference>
<gene>
    <name evidence="1" type="ORF">HND93_35870</name>
</gene>
<protein>
    <submittedName>
        <fullName evidence="1">Uncharacterized protein</fullName>
    </submittedName>
</protein>
<evidence type="ECO:0000313" key="1">
    <source>
        <dbReference type="EMBL" id="NYZ25109.1"/>
    </source>
</evidence>
<dbReference type="Proteomes" id="UP000584642">
    <property type="component" value="Unassembled WGS sequence"/>
</dbReference>
<keyword evidence="2" id="KW-1185">Reference proteome</keyword>
<reference evidence="1 2" key="1">
    <citation type="submission" date="2020-05" db="EMBL/GenBank/DDBJ databases">
        <title>Azospirillum oleiclasticum sp. nov, a nitrogen-fixing and heavy crude oil-emulsifying bacterium isolated from the crude oil of Yumen Oilfield.</title>
        <authorList>
            <person name="Wu D."/>
            <person name="Cai M."/>
            <person name="Zhang X."/>
        </authorList>
    </citation>
    <scope>NUCLEOTIDE SEQUENCE [LARGE SCALE GENOMIC DNA]</scope>
    <source>
        <strain evidence="1 2">ROY-1-1-2</strain>
    </source>
</reference>
<sequence length="49" mass="5636">MTTVLITLVLVLAALALSEPLLRRVYVWRIKAQKIEQKAEERILTYPLA</sequence>
<proteinExistence type="predicted"/>
<organism evidence="1 2">
    <name type="scientific">Azospirillum oleiclasticum</name>
    <dbReference type="NCBI Taxonomy" id="2735135"/>
    <lineage>
        <taxon>Bacteria</taxon>
        <taxon>Pseudomonadati</taxon>
        <taxon>Pseudomonadota</taxon>
        <taxon>Alphaproteobacteria</taxon>
        <taxon>Rhodospirillales</taxon>
        <taxon>Azospirillaceae</taxon>
        <taxon>Azospirillum</taxon>
    </lineage>
</organism>
<accession>A0ABX2TL77</accession>
<name>A0ABX2TL77_9PROT</name>
<evidence type="ECO:0000313" key="2">
    <source>
        <dbReference type="Proteomes" id="UP000584642"/>
    </source>
</evidence>